<protein>
    <submittedName>
        <fullName evidence="2">Uncharacterized protein</fullName>
    </submittedName>
</protein>
<feature type="compositionally biased region" description="Acidic residues" evidence="1">
    <location>
        <begin position="1"/>
        <end position="12"/>
    </location>
</feature>
<evidence type="ECO:0000313" key="3">
    <source>
        <dbReference type="Proteomes" id="UP001153069"/>
    </source>
</evidence>
<accession>A0A9N8HLD4</accession>
<feature type="region of interest" description="Disordered" evidence="1">
    <location>
        <begin position="217"/>
        <end position="241"/>
    </location>
</feature>
<reference evidence="2" key="1">
    <citation type="submission" date="2020-06" db="EMBL/GenBank/DDBJ databases">
        <authorList>
            <consortium name="Plant Systems Biology data submission"/>
        </authorList>
    </citation>
    <scope>NUCLEOTIDE SEQUENCE</scope>
    <source>
        <strain evidence="2">D6</strain>
    </source>
</reference>
<dbReference type="AlphaFoldDB" id="A0A9N8HLD4"/>
<evidence type="ECO:0000256" key="1">
    <source>
        <dbReference type="SAM" id="MobiDB-lite"/>
    </source>
</evidence>
<feature type="compositionally biased region" description="Low complexity" evidence="1">
    <location>
        <begin position="116"/>
        <end position="125"/>
    </location>
</feature>
<dbReference type="Proteomes" id="UP001153069">
    <property type="component" value="Unassembled WGS sequence"/>
</dbReference>
<evidence type="ECO:0000313" key="2">
    <source>
        <dbReference type="EMBL" id="CAB9516882.1"/>
    </source>
</evidence>
<sequence length="269" mass="28817">MTAEDPEAEMADSSDQGGGDMDASADHDGDGDGKKKKRSKPRRQSGTAVAFQKRTSVRKLPERTTSSHLVERKGKNQLAALTPPNRQDRRGSQGAIKAATSALRAARGVPASRGVSRASSSQQAPRRPDRAVAPGKKTVPARSSSTHALKATKKGAGQEPTLTGADLLNLRKAQKADNTDADSVQSDLESTYTMDSINLRKSQIHRDDDEDLARQLRDAGLDDDYENDGSDSVSTLQSTEDGIMTDFEALADVEVEDEGQGEVVIDDDK</sequence>
<dbReference type="EMBL" id="CAICTM010000812">
    <property type="protein sequence ID" value="CAB9516882.1"/>
    <property type="molecule type" value="Genomic_DNA"/>
</dbReference>
<feature type="compositionally biased region" description="Basic residues" evidence="1">
    <location>
        <begin position="34"/>
        <end position="43"/>
    </location>
</feature>
<keyword evidence="3" id="KW-1185">Reference proteome</keyword>
<feature type="compositionally biased region" description="Polar residues" evidence="1">
    <location>
        <begin position="230"/>
        <end position="240"/>
    </location>
</feature>
<feature type="region of interest" description="Disordered" evidence="1">
    <location>
        <begin position="1"/>
        <end position="195"/>
    </location>
</feature>
<feature type="compositionally biased region" description="Basic and acidic residues" evidence="1">
    <location>
        <begin position="24"/>
        <end position="33"/>
    </location>
</feature>
<proteinExistence type="predicted"/>
<name>A0A9N8HLD4_9STRA</name>
<organism evidence="2 3">
    <name type="scientific">Seminavis robusta</name>
    <dbReference type="NCBI Taxonomy" id="568900"/>
    <lineage>
        <taxon>Eukaryota</taxon>
        <taxon>Sar</taxon>
        <taxon>Stramenopiles</taxon>
        <taxon>Ochrophyta</taxon>
        <taxon>Bacillariophyta</taxon>
        <taxon>Bacillariophyceae</taxon>
        <taxon>Bacillariophycidae</taxon>
        <taxon>Naviculales</taxon>
        <taxon>Naviculaceae</taxon>
        <taxon>Seminavis</taxon>
    </lineage>
</organism>
<feature type="compositionally biased region" description="Polar residues" evidence="1">
    <location>
        <begin position="181"/>
        <end position="195"/>
    </location>
</feature>
<gene>
    <name evidence="2" type="ORF">SEMRO_813_G206170.1</name>
</gene>
<comment type="caution">
    <text evidence="2">The sequence shown here is derived from an EMBL/GenBank/DDBJ whole genome shotgun (WGS) entry which is preliminary data.</text>
</comment>